<dbReference type="Pfam" id="PF07005">
    <property type="entry name" value="SBD_N"/>
    <property type="match status" value="1"/>
</dbReference>
<evidence type="ECO:0000313" key="9">
    <source>
        <dbReference type="EMBL" id="MDK4334527.1"/>
    </source>
</evidence>
<evidence type="ECO:0000259" key="8">
    <source>
        <dbReference type="Pfam" id="PF17042"/>
    </source>
</evidence>
<evidence type="ECO:0000256" key="6">
    <source>
        <dbReference type="ARBA" id="ARBA00023277"/>
    </source>
</evidence>
<dbReference type="InterPro" id="IPR010737">
    <property type="entry name" value="4-carb_acid_sugar_kinase_N"/>
</dbReference>
<dbReference type="EMBL" id="JASNVU010000004">
    <property type="protein sequence ID" value="MDK4334527.1"/>
    <property type="molecule type" value="Genomic_DNA"/>
</dbReference>
<dbReference type="InterPro" id="IPR042213">
    <property type="entry name" value="NBD_C_sf"/>
</dbReference>
<dbReference type="RefSeq" id="WP_042403801.1">
    <property type="nucleotide sequence ID" value="NZ_CP100375.1"/>
</dbReference>
<reference evidence="9" key="1">
    <citation type="submission" date="2023-05" db="EMBL/GenBank/DDBJ databases">
        <title>Metabolic capabilities are highly conserved among human nasal-associated Corynebacterium species in pangenomic analyses.</title>
        <authorList>
            <person name="Tran T.H."/>
            <person name="Roberts A.Q."/>
            <person name="Escapa I.F."/>
            <person name="Gao W."/>
            <person name="Conlan S."/>
            <person name="Kong H."/>
            <person name="Segre J.A."/>
            <person name="Kelly M.S."/>
            <person name="Lemon K.P."/>
        </authorList>
    </citation>
    <scope>NUCLEOTIDE SEQUENCE</scope>
    <source>
        <strain evidence="9">KPL2618</strain>
    </source>
</reference>
<evidence type="ECO:0000259" key="7">
    <source>
        <dbReference type="Pfam" id="PF07005"/>
    </source>
</evidence>
<feature type="domain" description="Four-carbon acid sugar kinase N-terminal" evidence="7">
    <location>
        <begin position="17"/>
        <end position="257"/>
    </location>
</feature>
<dbReference type="AlphaFoldDB" id="A0AAP4BY64"/>
<comment type="similarity">
    <text evidence="1">Belongs to the four-carbon acid sugar kinase family.</text>
</comment>
<evidence type="ECO:0000256" key="3">
    <source>
        <dbReference type="ARBA" id="ARBA00022741"/>
    </source>
</evidence>
<evidence type="ECO:0000256" key="5">
    <source>
        <dbReference type="ARBA" id="ARBA00022840"/>
    </source>
</evidence>
<dbReference type="SUPFAM" id="SSF142764">
    <property type="entry name" value="YgbK-like"/>
    <property type="match status" value="1"/>
</dbReference>
<dbReference type="Pfam" id="PF17042">
    <property type="entry name" value="NBD_C"/>
    <property type="match status" value="1"/>
</dbReference>
<evidence type="ECO:0000313" key="10">
    <source>
        <dbReference type="Proteomes" id="UP001230317"/>
    </source>
</evidence>
<dbReference type="InterPro" id="IPR031475">
    <property type="entry name" value="NBD_C"/>
</dbReference>
<dbReference type="Gene3D" id="3.40.980.20">
    <property type="entry name" value="Four-carbon acid sugar kinase, nucleotide binding domain"/>
    <property type="match status" value="1"/>
</dbReference>
<keyword evidence="5" id="KW-0067">ATP-binding</keyword>
<gene>
    <name evidence="9" type="ORF">QPX58_03740</name>
</gene>
<dbReference type="GO" id="GO:0005524">
    <property type="term" value="F:ATP binding"/>
    <property type="evidence" value="ECO:0007669"/>
    <property type="project" value="UniProtKB-KW"/>
</dbReference>
<feature type="domain" description="Four-carbon acid sugar kinase nucleotide binding" evidence="8">
    <location>
        <begin position="282"/>
        <end position="445"/>
    </location>
</feature>
<dbReference type="Gene3D" id="3.40.50.10840">
    <property type="entry name" value="Putative sugar-binding, N-terminal domain"/>
    <property type="match status" value="1"/>
</dbReference>
<proteinExistence type="inferred from homology"/>
<dbReference type="InterPro" id="IPR037051">
    <property type="entry name" value="4-carb_acid_sugar_kinase_N_sf"/>
</dbReference>
<evidence type="ECO:0000256" key="1">
    <source>
        <dbReference type="ARBA" id="ARBA00005715"/>
    </source>
</evidence>
<organism evidence="9 10">
    <name type="scientific">Corynebacterium accolens</name>
    <dbReference type="NCBI Taxonomy" id="38284"/>
    <lineage>
        <taxon>Bacteria</taxon>
        <taxon>Bacillati</taxon>
        <taxon>Actinomycetota</taxon>
        <taxon>Actinomycetes</taxon>
        <taxon>Mycobacteriales</taxon>
        <taxon>Corynebacteriaceae</taxon>
        <taxon>Corynebacterium</taxon>
    </lineage>
</organism>
<evidence type="ECO:0000256" key="2">
    <source>
        <dbReference type="ARBA" id="ARBA00022679"/>
    </source>
</evidence>
<keyword evidence="3" id="KW-0547">Nucleotide-binding</keyword>
<dbReference type="Proteomes" id="UP001230317">
    <property type="component" value="Unassembled WGS sequence"/>
</dbReference>
<evidence type="ECO:0000256" key="4">
    <source>
        <dbReference type="ARBA" id="ARBA00022777"/>
    </source>
</evidence>
<keyword evidence="2" id="KW-0808">Transferase</keyword>
<comment type="caution">
    <text evidence="9">The sequence shown here is derived from an EMBL/GenBank/DDBJ whole genome shotgun (WGS) entry which is preliminary data.</text>
</comment>
<dbReference type="GO" id="GO:0016301">
    <property type="term" value="F:kinase activity"/>
    <property type="evidence" value="ECO:0007669"/>
    <property type="project" value="UniProtKB-KW"/>
</dbReference>
<keyword evidence="4 9" id="KW-0418">Kinase</keyword>
<name>A0AAP4BY64_9CORY</name>
<accession>A0AAP4BY64</accession>
<sequence>MKIFSEIESLEANMRRILVLDDDPTGSQCVSGVDVAFDTDPSIAADVLKEPGSTCFVLTNTRALDEDAAVKMNHEIVAGVLNELSHRDGLHVVSRSDSTLRGHVIEEPNAIADVLLEHGLEVDAFLFCPAMIEAGRFTKDDVHFAKVDGVEKRVEDTDFAKDATFGYSHSNLAEFLEERSGREIQAKDCLSIGLTDIREGGVQRVKSLLQQAKNRRWVIVNATEYSDMDVVAKAVGELESQGRVFVSRCGPSFVRSLAGQHRARVLTEDALQIDSSRSSHGLVVVGSHVGLTSQQLAELQSRGGHLEFELQVPKLLDSATRESHINEISSNIINQLASSDCVVYTSRELISTDSKAESLEIARQVSDAVVAVVRAVCKAHPAWIVAKGGITSHEVAASGLGIRRAKVEGQFYEGQISLFTATDAPDDVRGVPYVVFPGNVGGTGALAEVVQRLRNASENV</sequence>
<keyword evidence="6" id="KW-0119">Carbohydrate metabolism</keyword>
<protein>
    <submittedName>
        <fullName evidence="9">Four-carbon acid sugar kinase family protein</fullName>
    </submittedName>
</protein>